<accession>A0ABR2V0K5</accession>
<dbReference type="PANTHER" id="PTHR45740:SF2">
    <property type="entry name" value="POLY [ADP-RIBOSE] POLYMERASE"/>
    <property type="match status" value="1"/>
</dbReference>
<dbReference type="SUPFAM" id="SSF56399">
    <property type="entry name" value="ADP-ribosylation"/>
    <property type="match status" value="1"/>
</dbReference>
<feature type="domain" description="PARP catalytic" evidence="2">
    <location>
        <begin position="183"/>
        <end position="342"/>
    </location>
</feature>
<comment type="caution">
    <text evidence="3">The sequence shown here is derived from an EMBL/GenBank/DDBJ whole genome shotgun (WGS) entry which is preliminary data.</text>
</comment>
<protein>
    <recommendedName>
        <fullName evidence="2">PARP catalytic domain-containing protein</fullName>
    </recommendedName>
</protein>
<gene>
    <name evidence="3" type="ORF">SUNI508_06800</name>
</gene>
<evidence type="ECO:0000313" key="3">
    <source>
        <dbReference type="EMBL" id="KAK9420041.1"/>
    </source>
</evidence>
<dbReference type="PANTHER" id="PTHR45740">
    <property type="entry name" value="POLY [ADP-RIBOSE] POLYMERASE"/>
    <property type="match status" value="1"/>
</dbReference>
<evidence type="ECO:0000256" key="1">
    <source>
        <dbReference type="SAM" id="MobiDB-lite"/>
    </source>
</evidence>
<proteinExistence type="predicted"/>
<name>A0ABR2V0K5_9PEZI</name>
<organism evidence="3 4">
    <name type="scientific">Seiridium unicorne</name>
    <dbReference type="NCBI Taxonomy" id="138068"/>
    <lineage>
        <taxon>Eukaryota</taxon>
        <taxon>Fungi</taxon>
        <taxon>Dikarya</taxon>
        <taxon>Ascomycota</taxon>
        <taxon>Pezizomycotina</taxon>
        <taxon>Sordariomycetes</taxon>
        <taxon>Xylariomycetidae</taxon>
        <taxon>Amphisphaeriales</taxon>
        <taxon>Sporocadaceae</taxon>
        <taxon>Seiridium</taxon>
    </lineage>
</organism>
<dbReference type="EMBL" id="JARVKF010000268">
    <property type="protein sequence ID" value="KAK9420041.1"/>
    <property type="molecule type" value="Genomic_DNA"/>
</dbReference>
<dbReference type="InterPro" id="IPR051712">
    <property type="entry name" value="ARTD-AVP"/>
</dbReference>
<dbReference type="Pfam" id="PF00644">
    <property type="entry name" value="PARP"/>
    <property type="match status" value="1"/>
</dbReference>
<feature type="region of interest" description="Disordered" evidence="1">
    <location>
        <begin position="522"/>
        <end position="541"/>
    </location>
</feature>
<reference evidence="3 4" key="1">
    <citation type="journal article" date="2024" name="J. Plant Pathol.">
        <title>Sequence and assembly of the genome of Seiridium unicorne, isolate CBS 538.82, causal agent of cypress canker disease.</title>
        <authorList>
            <person name="Scali E."/>
            <person name="Rocca G.D."/>
            <person name="Danti R."/>
            <person name="Garbelotto M."/>
            <person name="Barberini S."/>
            <person name="Baroncelli R."/>
            <person name="Emiliani G."/>
        </authorList>
    </citation>
    <scope>NUCLEOTIDE SEQUENCE [LARGE SCALE GENOMIC DNA]</scope>
    <source>
        <strain evidence="3 4">BM-138-508</strain>
    </source>
</reference>
<sequence length="541" mass="61541">MSESSESSLSEDELTELAFFRDLETDKLIEHGFLSKSAALSSPLEEEYVLENQEATLHIVTSPHYPAISVTHRVDNHTLSREHIIELRALLKSIVQDAEDVNDLEKWRELRENSFWEPRMVVLELAQETLRHLTIVRSKDSTNLNHDFPFQTKQVSSNFTSGEQAFQYLSTSPKEIITNISSQFRVLHIEEVLRSDLARAFDQRQAKLQAALSRQSLGALRHYVPYQLRHSKRKEDLVEHLIRERMTFHGTQRQFVPSFVRNGFLKPGAQNPSSKEAHEVRCGSTYGRGIYSSPSAEFSLMYSDYACHATKPSEFFGLKLVVCATLMGRAAQLFREDSWREQSDPYQGSDSHVANRELEYIVFDPAQIIPVYVVHLDWGQDNTAHFLDLPEDPTAWVRTSSKARAAAAAEEQWPEDIRLAKHAAYARAAKYFPYGYGPATGGRFVVEEVGQIDEDDEEYGDYQSIRGEEVKDKSNADFWSWIKAAEEDGGTYAGPDEYRNEARGYGPKDWNDLRAPVALEDGVKGDLDEEDEGFGLESLLV</sequence>
<evidence type="ECO:0000259" key="2">
    <source>
        <dbReference type="Pfam" id="PF00644"/>
    </source>
</evidence>
<dbReference type="Proteomes" id="UP001408356">
    <property type="component" value="Unassembled WGS sequence"/>
</dbReference>
<keyword evidence="4" id="KW-1185">Reference proteome</keyword>
<dbReference type="Gene3D" id="3.90.228.10">
    <property type="match status" value="1"/>
</dbReference>
<dbReference type="InterPro" id="IPR012317">
    <property type="entry name" value="Poly(ADP-ribose)pol_cat_dom"/>
</dbReference>
<evidence type="ECO:0000313" key="4">
    <source>
        <dbReference type="Proteomes" id="UP001408356"/>
    </source>
</evidence>